<evidence type="ECO:0000313" key="3">
    <source>
        <dbReference type="EMBL" id="KDR39351.1"/>
    </source>
</evidence>
<dbReference type="SUPFAM" id="SSF54427">
    <property type="entry name" value="NTF2-like"/>
    <property type="match status" value="1"/>
</dbReference>
<evidence type="ECO:0000259" key="2">
    <source>
        <dbReference type="Pfam" id="PF14534"/>
    </source>
</evidence>
<dbReference type="EMBL" id="JFHC01000061">
    <property type="protein sequence ID" value="KDR39351.1"/>
    <property type="molecule type" value="Genomic_DNA"/>
</dbReference>
<organism evidence="3 4">
    <name type="scientific">Caballeronia glathei</name>
    <dbReference type="NCBI Taxonomy" id="60547"/>
    <lineage>
        <taxon>Bacteria</taxon>
        <taxon>Pseudomonadati</taxon>
        <taxon>Pseudomonadota</taxon>
        <taxon>Betaproteobacteria</taxon>
        <taxon>Burkholderiales</taxon>
        <taxon>Burkholderiaceae</taxon>
        <taxon>Caballeronia</taxon>
    </lineage>
</organism>
<sequence>MNKHMTHLVVCLSVALAAAQPALAQKSDATNIVDAANVTWNKAFNSGDAHALAALYDEKATVSPGNGKSIQGRAEIEKLFKSFFDGGVRNHSTEVIDAHRSGNVVYQVANWRAQGAEKDGKVPEYKGVLLMIMNRSADGKWRAASHVWNAAP</sequence>
<dbReference type="InterPro" id="IPR027843">
    <property type="entry name" value="DUF4440"/>
</dbReference>
<evidence type="ECO:0000313" key="4">
    <source>
        <dbReference type="Proteomes" id="UP000027466"/>
    </source>
</evidence>
<protein>
    <submittedName>
        <fullName evidence="3">Signal peptide protein</fullName>
    </submittedName>
</protein>
<comment type="caution">
    <text evidence="3">The sequence shown here is derived from an EMBL/GenBank/DDBJ whole genome shotgun (WGS) entry which is preliminary data.</text>
</comment>
<feature type="domain" description="DUF4440" evidence="2">
    <location>
        <begin position="38"/>
        <end position="142"/>
    </location>
</feature>
<reference evidence="3 4" key="1">
    <citation type="submission" date="2014-03" db="EMBL/GenBank/DDBJ databases">
        <title>Draft Genome Sequences of Four Burkholderia Strains.</title>
        <authorList>
            <person name="Liu X.Y."/>
            <person name="Li C.X."/>
            <person name="Xu J.H."/>
        </authorList>
    </citation>
    <scope>NUCLEOTIDE SEQUENCE [LARGE SCALE GENOMIC DNA]</scope>
    <source>
        <strain evidence="3 4">DSM 50014</strain>
    </source>
</reference>
<evidence type="ECO:0000256" key="1">
    <source>
        <dbReference type="SAM" id="SignalP"/>
    </source>
</evidence>
<dbReference type="RefSeq" id="WP_035928709.1">
    <property type="nucleotide sequence ID" value="NZ_CADFFX010000014.1"/>
</dbReference>
<proteinExistence type="predicted"/>
<feature type="chain" id="PRO_5007372315" evidence="1">
    <location>
        <begin position="25"/>
        <end position="152"/>
    </location>
</feature>
<dbReference type="NCBIfam" id="TIGR02246">
    <property type="entry name" value="SgcJ/EcaC family oxidoreductase"/>
    <property type="match status" value="1"/>
</dbReference>
<name>A0A069PPX3_9BURK</name>
<dbReference type="Gene3D" id="3.10.450.50">
    <property type="match status" value="1"/>
</dbReference>
<dbReference type="InterPro" id="IPR032710">
    <property type="entry name" value="NTF2-like_dom_sf"/>
</dbReference>
<gene>
    <name evidence="3" type="ORF">BG61_33490</name>
</gene>
<feature type="signal peptide" evidence="1">
    <location>
        <begin position="1"/>
        <end position="24"/>
    </location>
</feature>
<dbReference type="Pfam" id="PF14534">
    <property type="entry name" value="DUF4440"/>
    <property type="match status" value="1"/>
</dbReference>
<accession>A0A069PPX3</accession>
<keyword evidence="4" id="KW-1185">Reference proteome</keyword>
<keyword evidence="1" id="KW-0732">Signal</keyword>
<dbReference type="InterPro" id="IPR011944">
    <property type="entry name" value="Steroid_delta5-4_isomerase"/>
</dbReference>
<dbReference type="AlphaFoldDB" id="A0A069PPX3"/>
<dbReference type="Proteomes" id="UP000027466">
    <property type="component" value="Unassembled WGS sequence"/>
</dbReference>